<dbReference type="PANTHER" id="PTHR31901:SF9">
    <property type="entry name" value="GH3 DOMAIN-CONTAINING PROTEIN"/>
    <property type="match status" value="1"/>
</dbReference>
<reference evidence="3" key="1">
    <citation type="journal article" date="2019" name="Int. J. Syst. Evol. Microbiol.">
        <title>The Global Catalogue of Microorganisms (GCM) 10K type strain sequencing project: providing services to taxonomists for standard genome sequencing and annotation.</title>
        <authorList>
            <consortium name="The Broad Institute Genomics Platform"/>
            <consortium name="The Broad Institute Genome Sequencing Center for Infectious Disease"/>
            <person name="Wu L."/>
            <person name="Ma J."/>
        </authorList>
    </citation>
    <scope>NUCLEOTIDE SEQUENCE [LARGE SCALE GENOMIC DNA]</scope>
    <source>
        <strain evidence="3">KCTC 52660</strain>
    </source>
</reference>
<dbReference type="RefSeq" id="WP_379758490.1">
    <property type="nucleotide sequence ID" value="NZ_JBHRSQ010000012.1"/>
</dbReference>
<dbReference type="InterPro" id="IPR055377">
    <property type="entry name" value="GH3_M"/>
</dbReference>
<keyword evidence="3" id="KW-1185">Reference proteome</keyword>
<organism evidence="2 3">
    <name type="scientific">Halomonas tibetensis</name>
    <dbReference type="NCBI Taxonomy" id="2259590"/>
    <lineage>
        <taxon>Bacteria</taxon>
        <taxon>Pseudomonadati</taxon>
        <taxon>Pseudomonadota</taxon>
        <taxon>Gammaproteobacteria</taxon>
        <taxon>Oceanospirillales</taxon>
        <taxon>Halomonadaceae</taxon>
        <taxon>Halomonas</taxon>
    </lineage>
</organism>
<comment type="caution">
    <text evidence="2">The sequence shown here is derived from an EMBL/GenBank/DDBJ whole genome shotgun (WGS) entry which is preliminary data.</text>
</comment>
<evidence type="ECO:0000313" key="3">
    <source>
        <dbReference type="Proteomes" id="UP001595386"/>
    </source>
</evidence>
<dbReference type="Pfam" id="PF03321">
    <property type="entry name" value="GH3"/>
    <property type="match status" value="1"/>
</dbReference>
<accession>A0ABV7B6P6</accession>
<sequence length="539" mass="59662">MNRCALLHRLWRLDGQRHARRLRQALADPETIQRALLRQLLERNAKTRFGRLHGFTAIRSLDTFRERVPIQSTDALGEWIEAVRAGEQGVLTRDPVTRLVPTSGTTGPARLVPWTRGLQRQFGRAIGAWTHDLLDQDPALMGGPAYWSISPAGPRSSEVPGSAVPVGTDRDSAYLGRWLAPLVDATLAVPDEVRRLETREAFRYATLLFLLRARELRLISVWHPAFLTLLLDALPGYRERLLADLEAGTFTPPGEVPADLVTALGRRLTPQPIRARELADLDFLDATRLWPALRLVSCWQDARAAEPARALATRLPGVRFQAKGLLATEAMISLPFAGRYPLAVTAHVFEFVDETGRSRWAHEVQEGERYRLLVTTAGGLYRYDLGDQVEVTGRLGGTPTLRFIGRAGGISDLCGEKLSDAFVGAALEALLAGLEVAFAMLAPERDSRGRPGYVLFLEIDRIPDALAERLEARLGENPHYAHARWLGQLAPVAIEPVRDAQRAYLSAPVHRGGLGDIKPTALDAREGWRRRLGGKRRGA</sequence>
<name>A0ABV7B6P6_9GAMM</name>
<dbReference type="InterPro" id="IPR004993">
    <property type="entry name" value="GH3"/>
</dbReference>
<dbReference type="Proteomes" id="UP001595386">
    <property type="component" value="Unassembled WGS sequence"/>
</dbReference>
<dbReference type="EMBL" id="JBHRSQ010000012">
    <property type="protein sequence ID" value="MFC2992378.1"/>
    <property type="molecule type" value="Genomic_DNA"/>
</dbReference>
<dbReference type="SUPFAM" id="SSF56801">
    <property type="entry name" value="Acetyl-CoA synthetase-like"/>
    <property type="match status" value="1"/>
</dbReference>
<gene>
    <name evidence="2" type="ORF">ACFODV_10085</name>
</gene>
<feature type="domain" description="GH3 middle" evidence="1">
    <location>
        <begin position="341"/>
        <end position="406"/>
    </location>
</feature>
<dbReference type="Pfam" id="PF23571">
    <property type="entry name" value="GH3_M"/>
    <property type="match status" value="1"/>
</dbReference>
<protein>
    <submittedName>
        <fullName evidence="2">GH3 auxin-responsive promoter family protein</fullName>
    </submittedName>
</protein>
<proteinExistence type="predicted"/>
<dbReference type="PANTHER" id="PTHR31901">
    <property type="entry name" value="GH3 DOMAIN-CONTAINING PROTEIN"/>
    <property type="match status" value="1"/>
</dbReference>
<evidence type="ECO:0000259" key="1">
    <source>
        <dbReference type="Pfam" id="PF23571"/>
    </source>
</evidence>
<evidence type="ECO:0000313" key="2">
    <source>
        <dbReference type="EMBL" id="MFC2992378.1"/>
    </source>
</evidence>